<feature type="region of interest" description="Disordered" evidence="1">
    <location>
        <begin position="1"/>
        <end position="30"/>
    </location>
</feature>
<comment type="caution">
    <text evidence="4">The sequence shown here is derived from an EMBL/GenBank/DDBJ whole genome shotgun (WGS) entry which is preliminary data.</text>
</comment>
<organism evidence="4 5">
    <name type="scientific">Gardnerella vaginalis</name>
    <dbReference type="NCBI Taxonomy" id="2702"/>
    <lineage>
        <taxon>Bacteria</taxon>
        <taxon>Bacillati</taxon>
        <taxon>Actinomycetota</taxon>
        <taxon>Actinomycetes</taxon>
        <taxon>Bifidobacteriales</taxon>
        <taxon>Bifidobacteriaceae</taxon>
        <taxon>Gardnerella</taxon>
    </lineage>
</organism>
<dbReference type="Pfam" id="PF13828">
    <property type="entry name" value="DUF4190"/>
    <property type="match status" value="1"/>
</dbReference>
<accession>A0A2K1STJ2</accession>
<evidence type="ECO:0000256" key="2">
    <source>
        <dbReference type="SAM" id="Phobius"/>
    </source>
</evidence>
<dbReference type="EMBL" id="MNLH01000009">
    <property type="protein sequence ID" value="PNS42818.1"/>
    <property type="molecule type" value="Genomic_DNA"/>
</dbReference>
<evidence type="ECO:0000313" key="4">
    <source>
        <dbReference type="EMBL" id="PNS42818.1"/>
    </source>
</evidence>
<name>A0A2K1STJ2_GARVA</name>
<dbReference type="InterPro" id="IPR025241">
    <property type="entry name" value="DUF4190"/>
</dbReference>
<proteinExistence type="predicted"/>
<protein>
    <recommendedName>
        <fullName evidence="3">DUF4190 domain-containing protein</fullName>
    </recommendedName>
</protein>
<keyword evidence="2" id="KW-0812">Transmembrane</keyword>
<keyword evidence="2" id="KW-0472">Membrane</keyword>
<evidence type="ECO:0000259" key="3">
    <source>
        <dbReference type="Pfam" id="PF13828"/>
    </source>
</evidence>
<dbReference type="AlphaFoldDB" id="A0A2K1STJ2"/>
<evidence type="ECO:0000256" key="1">
    <source>
        <dbReference type="SAM" id="MobiDB-lite"/>
    </source>
</evidence>
<feature type="compositionally biased region" description="Low complexity" evidence="1">
    <location>
        <begin position="17"/>
        <end position="30"/>
    </location>
</feature>
<feature type="domain" description="DUF4190" evidence="3">
    <location>
        <begin position="100"/>
        <end position="152"/>
    </location>
</feature>
<reference evidence="4 5" key="1">
    <citation type="submission" date="2016-10" db="EMBL/GenBank/DDBJ databases">
        <authorList>
            <person name="Varghese N."/>
        </authorList>
    </citation>
    <scope>NUCLEOTIDE SEQUENCE [LARGE SCALE GENOMIC DNA]</scope>
    <source>
        <strain evidence="4 5">KA00225</strain>
    </source>
</reference>
<dbReference type="Proteomes" id="UP000236146">
    <property type="component" value="Unassembled WGS sequence"/>
</dbReference>
<dbReference type="RefSeq" id="WP_103085089.1">
    <property type="nucleotide sequence ID" value="NZ_JBLLPE010000001.1"/>
</dbReference>
<keyword evidence="2" id="KW-1133">Transmembrane helix</keyword>
<gene>
    <name evidence="4" type="ORF">BFS05_06170</name>
</gene>
<feature type="transmembrane region" description="Helical" evidence="2">
    <location>
        <begin position="135"/>
        <end position="155"/>
    </location>
</feature>
<feature type="transmembrane region" description="Helical" evidence="2">
    <location>
        <begin position="98"/>
        <end position="123"/>
    </location>
</feature>
<dbReference type="OrthoDB" id="4374883at2"/>
<evidence type="ECO:0000313" key="5">
    <source>
        <dbReference type="Proteomes" id="UP000236146"/>
    </source>
</evidence>
<sequence length="179" mass="20321">MYTDDDQYPNTYNASNQYQDPQYVDPQYQDPQIVNNYSGSQYAVQPYTNPDYSDYGYNNGYTNGYDDGYNNGYNFNGPARRYDYYNGSGYRENDHYNLFAILGFVFSIIGVSAVGLPFSIVALNQIKRTNEKGKGLATAGMIIGFIWLGICVTIILVLFVVPAFEMVAYLLLLLFYSAR</sequence>